<evidence type="ECO:0000313" key="11">
    <source>
        <dbReference type="Proteomes" id="UP000504634"/>
    </source>
</evidence>
<dbReference type="SUPFAM" id="SSF54928">
    <property type="entry name" value="RNA-binding domain, RBD"/>
    <property type="match status" value="1"/>
</dbReference>
<feature type="domain" description="RRM" evidence="10">
    <location>
        <begin position="162"/>
        <end position="241"/>
    </location>
</feature>
<dbReference type="Proteomes" id="UP000504634">
    <property type="component" value="Unplaced"/>
</dbReference>
<dbReference type="GeneID" id="115622749"/>
<evidence type="ECO:0000256" key="5">
    <source>
        <dbReference type="ARBA" id="ARBA00023015"/>
    </source>
</evidence>
<dbReference type="SMART" id="SM00360">
    <property type="entry name" value="RRM"/>
    <property type="match status" value="2"/>
</dbReference>
<dbReference type="OrthoDB" id="2020831at2759"/>
<dbReference type="PANTHER" id="PTHR48033">
    <property type="entry name" value="RNA-BINDING (RRM/RBD/RNP MOTIFS) FAMILY PROTEIN"/>
    <property type="match status" value="1"/>
</dbReference>
<name>A0A6J2TBC0_DROLE</name>
<dbReference type="GO" id="GO:0000785">
    <property type="term" value="C:chromatin"/>
    <property type="evidence" value="ECO:0007669"/>
    <property type="project" value="TreeGrafter"/>
</dbReference>
<reference evidence="12 13" key="1">
    <citation type="submission" date="2025-04" db="UniProtKB">
        <authorList>
            <consortium name="RefSeq"/>
        </authorList>
    </citation>
    <scope>IDENTIFICATION</scope>
    <source>
        <strain evidence="12 13">11010-0011.00</strain>
        <tissue evidence="12 13">Whole body</tissue>
    </source>
</reference>
<evidence type="ECO:0000256" key="8">
    <source>
        <dbReference type="ARBA" id="ARBA00023242"/>
    </source>
</evidence>
<organism evidence="11 12">
    <name type="scientific">Drosophila lebanonensis</name>
    <name type="common">Fruit fly</name>
    <name type="synonym">Scaptodrosophila lebanonensis</name>
    <dbReference type="NCBI Taxonomy" id="7225"/>
    <lineage>
        <taxon>Eukaryota</taxon>
        <taxon>Metazoa</taxon>
        <taxon>Ecdysozoa</taxon>
        <taxon>Arthropoda</taxon>
        <taxon>Hexapoda</taxon>
        <taxon>Insecta</taxon>
        <taxon>Pterygota</taxon>
        <taxon>Neoptera</taxon>
        <taxon>Endopterygota</taxon>
        <taxon>Diptera</taxon>
        <taxon>Brachycera</taxon>
        <taxon>Muscomorpha</taxon>
        <taxon>Ephydroidea</taxon>
        <taxon>Drosophilidae</taxon>
        <taxon>Scaptodrosophila</taxon>
    </lineage>
</organism>
<dbReference type="GO" id="GO:0006397">
    <property type="term" value="P:mRNA processing"/>
    <property type="evidence" value="ECO:0007669"/>
    <property type="project" value="UniProtKB-KW"/>
</dbReference>
<dbReference type="FunFam" id="3.30.70.330:FF:000107">
    <property type="entry name" value="TAR DNA-binding protein 43"/>
    <property type="match status" value="1"/>
</dbReference>
<dbReference type="RefSeq" id="XP_030372662.1">
    <property type="nucleotide sequence ID" value="XM_030516802.1"/>
</dbReference>
<comment type="subcellular location">
    <subcellularLocation>
        <location evidence="1">Nucleus</location>
    </subcellularLocation>
</comment>
<dbReference type="AlphaFoldDB" id="A0A6J2TBC0"/>
<dbReference type="GO" id="GO:0003723">
    <property type="term" value="F:RNA binding"/>
    <property type="evidence" value="ECO:0007669"/>
    <property type="project" value="UniProtKB-UniRule"/>
</dbReference>
<evidence type="ECO:0000256" key="4">
    <source>
        <dbReference type="ARBA" id="ARBA00022884"/>
    </source>
</evidence>
<dbReference type="RefSeq" id="XP_030372660.1">
    <property type="nucleotide sequence ID" value="XM_030516800.1"/>
</dbReference>
<dbReference type="GO" id="GO:0010468">
    <property type="term" value="P:regulation of gene expression"/>
    <property type="evidence" value="ECO:0007669"/>
    <property type="project" value="TreeGrafter"/>
</dbReference>
<dbReference type="CDD" id="cd12322">
    <property type="entry name" value="RRM2_TDP43"/>
    <property type="match status" value="1"/>
</dbReference>
<dbReference type="GO" id="GO:0005654">
    <property type="term" value="C:nucleoplasm"/>
    <property type="evidence" value="ECO:0007669"/>
    <property type="project" value="TreeGrafter"/>
</dbReference>
<sequence>MDPVEVDKKDNVGMKFAEDENGKSMDVDIVNLAAESSDESVEIGHIDRRKIITIANEDFVQVAEQEGDNPIELPAEEDGTLLLSTLQAQFSGSCGLQYRNMDTKAVRGIRSNQDRLFPPNGASSWGENVYFCVFPKEIKRKRDDDLVSTAVKAKRIESGRCIDLIVLGLSWETTENRLRKYFQKYGEVTMANIKTDYRSGHSRGFGFIRFASYETQKLVLSTSRHLIDGRWCEIKVPNAKGNNTSNKVFVGRCTENISSNDLREYFSKFGEVSDIYIPQPFRAFSFVTFFDADVAQSLCGEDHIIKGVSVNVSNAIPKHDQYNQYRGSRSPVEQSFNY</sequence>
<protein>
    <submittedName>
        <fullName evidence="12 13">TAR DNA-binding protein 43-like</fullName>
    </submittedName>
</protein>
<evidence type="ECO:0000256" key="7">
    <source>
        <dbReference type="ARBA" id="ARBA00023187"/>
    </source>
</evidence>
<evidence type="ECO:0000256" key="2">
    <source>
        <dbReference type="ARBA" id="ARBA00022664"/>
    </source>
</evidence>
<dbReference type="GO" id="GO:0008380">
    <property type="term" value="P:RNA splicing"/>
    <property type="evidence" value="ECO:0007669"/>
    <property type="project" value="UniProtKB-KW"/>
</dbReference>
<dbReference type="InterPro" id="IPR041105">
    <property type="entry name" value="TDP-43_N"/>
</dbReference>
<keyword evidence="11" id="KW-1185">Reference proteome</keyword>
<dbReference type="InterPro" id="IPR000504">
    <property type="entry name" value="RRM_dom"/>
</dbReference>
<accession>A0A6J2TBC0</accession>
<dbReference type="CDD" id="cd19609">
    <property type="entry name" value="NTD_TDP-43"/>
    <property type="match status" value="1"/>
</dbReference>
<dbReference type="PROSITE" id="PS50102">
    <property type="entry name" value="RRM"/>
    <property type="match status" value="2"/>
</dbReference>
<keyword evidence="4 9" id="KW-0694">RNA-binding</keyword>
<keyword evidence="3" id="KW-0677">Repeat</keyword>
<keyword evidence="6" id="KW-0804">Transcription</keyword>
<dbReference type="Gene3D" id="3.30.70.330">
    <property type="match status" value="2"/>
</dbReference>
<dbReference type="Pfam" id="PF18694">
    <property type="entry name" value="TDP-43_N"/>
    <property type="match status" value="1"/>
</dbReference>
<dbReference type="InterPro" id="IPR012677">
    <property type="entry name" value="Nucleotide-bd_a/b_plait_sf"/>
</dbReference>
<gene>
    <name evidence="12 13" type="primary">LOC115622749</name>
</gene>
<evidence type="ECO:0000256" key="1">
    <source>
        <dbReference type="ARBA" id="ARBA00004123"/>
    </source>
</evidence>
<proteinExistence type="predicted"/>
<evidence type="ECO:0000313" key="13">
    <source>
        <dbReference type="RefSeq" id="XP_030372662.1"/>
    </source>
</evidence>
<evidence type="ECO:0000259" key="10">
    <source>
        <dbReference type="PROSITE" id="PS50102"/>
    </source>
</evidence>
<keyword evidence="7" id="KW-0508">mRNA splicing</keyword>
<keyword evidence="2" id="KW-0507">mRNA processing</keyword>
<dbReference type="PANTHER" id="PTHR48033:SF9">
    <property type="entry name" value="TAR DNA-BINDING PROTEIN 43"/>
    <property type="match status" value="1"/>
</dbReference>
<evidence type="ECO:0000256" key="6">
    <source>
        <dbReference type="ARBA" id="ARBA00023163"/>
    </source>
</evidence>
<dbReference type="Pfam" id="PF00076">
    <property type="entry name" value="RRM_1"/>
    <property type="match status" value="2"/>
</dbReference>
<keyword evidence="5" id="KW-0805">Transcription regulation</keyword>
<evidence type="ECO:0000256" key="9">
    <source>
        <dbReference type="PROSITE-ProRule" id="PRU00176"/>
    </source>
</evidence>
<evidence type="ECO:0000256" key="3">
    <source>
        <dbReference type="ARBA" id="ARBA00022737"/>
    </source>
</evidence>
<keyword evidence="8" id="KW-0539">Nucleus</keyword>
<dbReference type="InterPro" id="IPR035979">
    <property type="entry name" value="RBD_domain_sf"/>
</dbReference>
<evidence type="ECO:0000313" key="12">
    <source>
        <dbReference type="RefSeq" id="XP_030372660.1"/>
    </source>
</evidence>
<feature type="domain" description="RRM" evidence="10">
    <location>
        <begin position="246"/>
        <end position="317"/>
    </location>
</feature>